<feature type="region of interest" description="Disordered" evidence="1">
    <location>
        <begin position="141"/>
        <end position="166"/>
    </location>
</feature>
<reference evidence="2" key="1">
    <citation type="submission" date="2021-02" db="EMBL/GenBank/DDBJ databases">
        <authorList>
            <person name="Dougan E. K."/>
            <person name="Rhodes N."/>
            <person name="Thang M."/>
            <person name="Chan C."/>
        </authorList>
    </citation>
    <scope>NUCLEOTIDE SEQUENCE</scope>
</reference>
<protein>
    <submittedName>
        <fullName evidence="2">Uncharacterized protein</fullName>
    </submittedName>
</protein>
<name>A0A812QFV6_9DINO</name>
<dbReference type="Proteomes" id="UP000604046">
    <property type="component" value="Unassembled WGS sequence"/>
</dbReference>
<comment type="caution">
    <text evidence="2">The sequence shown here is derived from an EMBL/GenBank/DDBJ whole genome shotgun (WGS) entry which is preliminary data.</text>
</comment>
<sequence length="464" mass="50815">MELPGDLVAKLLFKVAFSRHEAYNVLGACCPQIPALAMEAVRFETRAVEADLKMSKEPASGIRFVHPGSEAFIVPVSHPQKALAALAPTARDQRLQAGFSKSITAIVKDMVRSTSVLNFLMNTCLMSFAEQMDLALRLSRASEAEEETPTTANKTPAPPDEAAEEEEKDCEGVLLRLVQPAAAGAATAEPLQVVLRESSAGEEIGLQGQLRHNCEQIALKLARADWLLLYEGVALEAQLRARTMAFQLRQRQPDAKGAVQLLDLEVVLLQLPVFGARGSSPEGAVAAASAACVEAGLATGGGEEEASLRDFLQTWEDFDGWASSLEEHLGPLDLEVSRERSNNLQRGQSHTPYVVDLCRLAFRNFAICEGRLFISLALALYSLIARALRDDPEREPSEDFKQAKGGGEEHSRRLALLEALHNLASTFAVHDDALALQRSTLEEYRYYLLEPLERACQHFDLLEN</sequence>
<gene>
    <name evidence="2" type="ORF">SNAT2548_LOCUS20859</name>
</gene>
<dbReference type="AlphaFoldDB" id="A0A812QFV6"/>
<accession>A0A812QFV6</accession>
<organism evidence="2 3">
    <name type="scientific">Symbiodinium natans</name>
    <dbReference type="NCBI Taxonomy" id="878477"/>
    <lineage>
        <taxon>Eukaryota</taxon>
        <taxon>Sar</taxon>
        <taxon>Alveolata</taxon>
        <taxon>Dinophyceae</taxon>
        <taxon>Suessiales</taxon>
        <taxon>Symbiodiniaceae</taxon>
        <taxon>Symbiodinium</taxon>
    </lineage>
</organism>
<dbReference type="OrthoDB" id="10576941at2759"/>
<dbReference type="EMBL" id="CAJNDS010002226">
    <property type="protein sequence ID" value="CAE7382186.1"/>
    <property type="molecule type" value="Genomic_DNA"/>
</dbReference>
<evidence type="ECO:0000313" key="3">
    <source>
        <dbReference type="Proteomes" id="UP000604046"/>
    </source>
</evidence>
<proteinExistence type="predicted"/>
<evidence type="ECO:0000256" key="1">
    <source>
        <dbReference type="SAM" id="MobiDB-lite"/>
    </source>
</evidence>
<keyword evidence="3" id="KW-1185">Reference proteome</keyword>
<evidence type="ECO:0000313" key="2">
    <source>
        <dbReference type="EMBL" id="CAE7382186.1"/>
    </source>
</evidence>